<organism evidence="2 3">
    <name type="scientific">Candidatus Blackburnbacteria bacterium RIFCSPLOWO2_01_FULL_40_20</name>
    <dbReference type="NCBI Taxonomy" id="1797519"/>
    <lineage>
        <taxon>Bacteria</taxon>
        <taxon>Candidatus Blackburniibacteriota</taxon>
    </lineage>
</organism>
<dbReference type="SUPFAM" id="SSF54909">
    <property type="entry name" value="Dimeric alpha+beta barrel"/>
    <property type="match status" value="1"/>
</dbReference>
<evidence type="ECO:0000313" key="2">
    <source>
        <dbReference type="EMBL" id="OGY12814.1"/>
    </source>
</evidence>
<sequence length="140" mass="16595">MPGCHCGTRLRRRLRNRNLRNGWAKSLLELKKEKDAVKAFVLVRTENANHLRLDRWIRQNPTVQKIHRTRGYYQFVVETKYSDQREFEKWVLNLLVDNPGTTWARIAQVENVWTRKSGSRQDLLQEAKRARVGVEDSLPI</sequence>
<proteinExistence type="predicted"/>
<dbReference type="Gene3D" id="3.30.70.920">
    <property type="match status" value="1"/>
</dbReference>
<dbReference type="AlphaFoldDB" id="A0A1G1VBH6"/>
<dbReference type="InterPro" id="IPR019887">
    <property type="entry name" value="Tscrpt_reg_AsnC/Lrp_C"/>
</dbReference>
<dbReference type="EMBL" id="MHCC01000024">
    <property type="protein sequence ID" value="OGY12814.1"/>
    <property type="molecule type" value="Genomic_DNA"/>
</dbReference>
<evidence type="ECO:0000259" key="1">
    <source>
        <dbReference type="Pfam" id="PF01037"/>
    </source>
</evidence>
<protein>
    <recommendedName>
        <fullName evidence="1">Transcription regulator AsnC/Lrp ligand binding domain-containing protein</fullName>
    </recommendedName>
</protein>
<name>A0A1G1VBH6_9BACT</name>
<reference evidence="2 3" key="1">
    <citation type="journal article" date="2016" name="Nat. Commun.">
        <title>Thousands of microbial genomes shed light on interconnected biogeochemical processes in an aquifer system.</title>
        <authorList>
            <person name="Anantharaman K."/>
            <person name="Brown C.T."/>
            <person name="Hug L.A."/>
            <person name="Sharon I."/>
            <person name="Castelle C.J."/>
            <person name="Probst A.J."/>
            <person name="Thomas B.C."/>
            <person name="Singh A."/>
            <person name="Wilkins M.J."/>
            <person name="Karaoz U."/>
            <person name="Brodie E.L."/>
            <person name="Williams K.H."/>
            <person name="Hubbard S.S."/>
            <person name="Banfield J.F."/>
        </authorList>
    </citation>
    <scope>NUCLEOTIDE SEQUENCE [LARGE SCALE GENOMIC DNA]</scope>
</reference>
<dbReference type="Pfam" id="PF01037">
    <property type="entry name" value="AsnC_trans_reg"/>
    <property type="match status" value="1"/>
</dbReference>
<comment type="caution">
    <text evidence="2">The sequence shown here is derived from an EMBL/GenBank/DDBJ whole genome shotgun (WGS) entry which is preliminary data.</text>
</comment>
<dbReference type="Proteomes" id="UP000178659">
    <property type="component" value="Unassembled WGS sequence"/>
</dbReference>
<dbReference type="InterPro" id="IPR011008">
    <property type="entry name" value="Dimeric_a/b-barrel"/>
</dbReference>
<evidence type="ECO:0000313" key="3">
    <source>
        <dbReference type="Proteomes" id="UP000178659"/>
    </source>
</evidence>
<gene>
    <name evidence="2" type="ORF">A3A77_02980</name>
</gene>
<feature type="domain" description="Transcription regulator AsnC/Lrp ligand binding" evidence="1">
    <location>
        <begin position="41"/>
        <end position="100"/>
    </location>
</feature>
<accession>A0A1G1VBH6</accession>